<evidence type="ECO:0000256" key="6">
    <source>
        <dbReference type="SAM" id="Phobius"/>
    </source>
</evidence>
<sequence length="165" mass="17222">MSGATLPVLVAGAAALLVGLAGGVATRTDAWYHGLRVPAWKPPDRAFGPIWAVILALAAASASLGWSASAGTAERALLLAAFGLNAVLNIAWSVLFFRLRRPDWALAEIVLLWLSILLLVIVLARLSLAGALLLLPYLGWVGVAAFLNLRILRLNPGLAADARGG</sequence>
<dbReference type="GO" id="GO:0016020">
    <property type="term" value="C:membrane"/>
    <property type="evidence" value="ECO:0007669"/>
    <property type="project" value="UniProtKB-SubCell"/>
</dbReference>
<comment type="similarity">
    <text evidence="2">Belongs to the TspO/BZRP family.</text>
</comment>
<keyword evidence="3 6" id="KW-0812">Transmembrane</keyword>
<dbReference type="EMBL" id="CABFPH010000106">
    <property type="protein sequence ID" value="VUD74171.1"/>
    <property type="molecule type" value="Genomic_DNA"/>
</dbReference>
<proteinExistence type="inferred from homology"/>
<feature type="transmembrane region" description="Helical" evidence="6">
    <location>
        <begin position="46"/>
        <end position="64"/>
    </location>
</feature>
<dbReference type="Pfam" id="PF03073">
    <property type="entry name" value="TspO_MBR"/>
    <property type="match status" value="1"/>
</dbReference>
<evidence type="ECO:0000256" key="1">
    <source>
        <dbReference type="ARBA" id="ARBA00004141"/>
    </source>
</evidence>
<protein>
    <submittedName>
        <fullName evidence="7">Tryptophan-rich protein TspO</fullName>
    </submittedName>
</protein>
<reference evidence="7 8" key="1">
    <citation type="submission" date="2019-06" db="EMBL/GenBank/DDBJ databases">
        <authorList>
            <person name="Rodrigo-Torres L."/>
            <person name="Arahal R. D."/>
            <person name="Lucena T."/>
        </authorList>
    </citation>
    <scope>NUCLEOTIDE SEQUENCE [LARGE SCALE GENOMIC DNA]</scope>
    <source>
        <strain evidence="7 8">SB0023/3</strain>
    </source>
</reference>
<dbReference type="CDD" id="cd15904">
    <property type="entry name" value="TSPO_MBR"/>
    <property type="match status" value="1"/>
</dbReference>
<gene>
    <name evidence="7" type="primary">crtK-2_2</name>
    <name evidence="7" type="ORF">MET9862_04799</name>
</gene>
<dbReference type="InterPro" id="IPR038330">
    <property type="entry name" value="TspO/MBR-related_sf"/>
</dbReference>
<evidence type="ECO:0000313" key="7">
    <source>
        <dbReference type="EMBL" id="VUD74171.1"/>
    </source>
</evidence>
<dbReference type="FunFam" id="1.20.1260.100:FF:000001">
    <property type="entry name" value="translocator protein 2"/>
    <property type="match status" value="1"/>
</dbReference>
<keyword evidence="5 6" id="KW-0472">Membrane</keyword>
<evidence type="ECO:0000256" key="2">
    <source>
        <dbReference type="ARBA" id="ARBA00007524"/>
    </source>
</evidence>
<feature type="transmembrane region" description="Helical" evidence="6">
    <location>
        <begin position="76"/>
        <end position="97"/>
    </location>
</feature>
<evidence type="ECO:0000313" key="8">
    <source>
        <dbReference type="Proteomes" id="UP000410984"/>
    </source>
</evidence>
<dbReference type="Gene3D" id="1.20.1260.100">
    <property type="entry name" value="TspO/MBR protein"/>
    <property type="match status" value="1"/>
</dbReference>
<dbReference type="GO" id="GO:0033013">
    <property type="term" value="P:tetrapyrrole metabolic process"/>
    <property type="evidence" value="ECO:0007669"/>
    <property type="project" value="UniProtKB-ARBA"/>
</dbReference>
<evidence type="ECO:0000256" key="5">
    <source>
        <dbReference type="ARBA" id="ARBA00023136"/>
    </source>
</evidence>
<dbReference type="Proteomes" id="UP000410984">
    <property type="component" value="Unassembled WGS sequence"/>
</dbReference>
<evidence type="ECO:0000256" key="4">
    <source>
        <dbReference type="ARBA" id="ARBA00022989"/>
    </source>
</evidence>
<evidence type="ECO:0000256" key="3">
    <source>
        <dbReference type="ARBA" id="ARBA00022692"/>
    </source>
</evidence>
<dbReference type="InterPro" id="IPR004307">
    <property type="entry name" value="TspO_MBR"/>
</dbReference>
<accession>A0A509EJ35</accession>
<name>A0A509EJ35_9HYPH</name>
<dbReference type="PANTHER" id="PTHR10057:SF0">
    <property type="entry name" value="TRANSLOCATOR PROTEIN"/>
    <property type="match status" value="1"/>
</dbReference>
<feature type="transmembrane region" description="Helical" evidence="6">
    <location>
        <begin position="104"/>
        <end position="124"/>
    </location>
</feature>
<keyword evidence="8" id="KW-1185">Reference proteome</keyword>
<comment type="subcellular location">
    <subcellularLocation>
        <location evidence="1">Membrane</location>
        <topology evidence="1">Multi-pass membrane protein</topology>
    </subcellularLocation>
</comment>
<feature type="transmembrane region" description="Helical" evidence="6">
    <location>
        <begin position="130"/>
        <end position="149"/>
    </location>
</feature>
<dbReference type="AlphaFoldDB" id="A0A509EJ35"/>
<organism evidence="7 8">
    <name type="scientific">Methylobacterium symbioticum</name>
    <dbReference type="NCBI Taxonomy" id="2584084"/>
    <lineage>
        <taxon>Bacteria</taxon>
        <taxon>Pseudomonadati</taxon>
        <taxon>Pseudomonadota</taxon>
        <taxon>Alphaproteobacteria</taxon>
        <taxon>Hyphomicrobiales</taxon>
        <taxon>Methylobacteriaceae</taxon>
        <taxon>Methylobacterium</taxon>
    </lineage>
</organism>
<dbReference type="PANTHER" id="PTHR10057">
    <property type="entry name" value="PERIPHERAL-TYPE BENZODIAZEPINE RECEPTOR"/>
    <property type="match status" value="1"/>
</dbReference>
<keyword evidence="4 6" id="KW-1133">Transmembrane helix</keyword>
<feature type="transmembrane region" description="Helical" evidence="6">
    <location>
        <begin position="6"/>
        <end position="25"/>
    </location>
</feature>
<dbReference type="PIRSF" id="PIRSF005859">
    <property type="entry name" value="PBR"/>
    <property type="match status" value="1"/>
</dbReference>